<evidence type="ECO:0000256" key="1">
    <source>
        <dbReference type="SAM" id="Phobius"/>
    </source>
</evidence>
<keyword evidence="1" id="KW-1133">Transmembrane helix</keyword>
<feature type="transmembrane region" description="Helical" evidence="1">
    <location>
        <begin position="12"/>
        <end position="36"/>
    </location>
</feature>
<dbReference type="EMBL" id="CP036291">
    <property type="protein sequence ID" value="QDU86989.1"/>
    <property type="molecule type" value="Genomic_DNA"/>
</dbReference>
<dbReference type="AlphaFoldDB" id="A0A518D6A6"/>
<dbReference type="KEGG" id="pnd:Pla175_03430"/>
<evidence type="ECO:0000313" key="2">
    <source>
        <dbReference type="EMBL" id="QDU86989.1"/>
    </source>
</evidence>
<feature type="transmembrane region" description="Helical" evidence="1">
    <location>
        <begin position="48"/>
        <end position="67"/>
    </location>
</feature>
<dbReference type="GO" id="GO:0033014">
    <property type="term" value="P:tetrapyrrole biosynthetic process"/>
    <property type="evidence" value="ECO:0007669"/>
    <property type="project" value="InterPro"/>
</dbReference>
<keyword evidence="3" id="KW-1185">Reference proteome</keyword>
<organism evidence="2 3">
    <name type="scientific">Pirellulimonas nuda</name>
    <dbReference type="NCBI Taxonomy" id="2528009"/>
    <lineage>
        <taxon>Bacteria</taxon>
        <taxon>Pseudomonadati</taxon>
        <taxon>Planctomycetota</taxon>
        <taxon>Planctomycetia</taxon>
        <taxon>Pirellulales</taxon>
        <taxon>Lacipirellulaceae</taxon>
        <taxon>Pirellulimonas</taxon>
    </lineage>
</organism>
<gene>
    <name evidence="2" type="ORF">Pla175_03430</name>
</gene>
<name>A0A518D6A6_9BACT</name>
<dbReference type="PROSITE" id="PS00533">
    <property type="entry name" value="PORPHOBILINOGEN_DEAM"/>
    <property type="match status" value="1"/>
</dbReference>
<sequence length="71" mass="7724">MSMTHQRRQWPRAFGSLGFGHFGPHFLCFLCLFVAILLSSERSVIKNFAASCYAALASVAVPSAGAYEAAR</sequence>
<protein>
    <submittedName>
        <fullName evidence="2">Uncharacterized protein</fullName>
    </submittedName>
</protein>
<evidence type="ECO:0000313" key="3">
    <source>
        <dbReference type="Proteomes" id="UP000317429"/>
    </source>
</evidence>
<keyword evidence="1" id="KW-0472">Membrane</keyword>
<reference evidence="2 3" key="1">
    <citation type="submission" date="2019-02" db="EMBL/GenBank/DDBJ databases">
        <title>Deep-cultivation of Planctomycetes and their phenomic and genomic characterization uncovers novel biology.</title>
        <authorList>
            <person name="Wiegand S."/>
            <person name="Jogler M."/>
            <person name="Boedeker C."/>
            <person name="Pinto D."/>
            <person name="Vollmers J."/>
            <person name="Rivas-Marin E."/>
            <person name="Kohn T."/>
            <person name="Peeters S.H."/>
            <person name="Heuer A."/>
            <person name="Rast P."/>
            <person name="Oberbeckmann S."/>
            <person name="Bunk B."/>
            <person name="Jeske O."/>
            <person name="Meyerdierks A."/>
            <person name="Storesund J.E."/>
            <person name="Kallscheuer N."/>
            <person name="Luecker S."/>
            <person name="Lage O.M."/>
            <person name="Pohl T."/>
            <person name="Merkel B.J."/>
            <person name="Hornburger P."/>
            <person name="Mueller R.-W."/>
            <person name="Bruemmer F."/>
            <person name="Labrenz M."/>
            <person name="Spormann A.M."/>
            <person name="Op den Camp H."/>
            <person name="Overmann J."/>
            <person name="Amann R."/>
            <person name="Jetten M.S.M."/>
            <person name="Mascher T."/>
            <person name="Medema M.H."/>
            <person name="Devos D.P."/>
            <person name="Kaster A.-K."/>
            <person name="Ovreas L."/>
            <person name="Rohde M."/>
            <person name="Galperin M.Y."/>
            <person name="Jogler C."/>
        </authorList>
    </citation>
    <scope>NUCLEOTIDE SEQUENCE [LARGE SCALE GENOMIC DNA]</scope>
    <source>
        <strain evidence="2 3">Pla175</strain>
    </source>
</reference>
<dbReference type="InterPro" id="IPR022419">
    <property type="entry name" value="Porphobilin_deaminase_cofac_BS"/>
</dbReference>
<proteinExistence type="predicted"/>
<dbReference type="GO" id="GO:0004418">
    <property type="term" value="F:hydroxymethylbilane synthase activity"/>
    <property type="evidence" value="ECO:0007669"/>
    <property type="project" value="InterPro"/>
</dbReference>
<accession>A0A518D6A6</accession>
<keyword evidence="1" id="KW-0812">Transmembrane</keyword>
<dbReference type="Proteomes" id="UP000317429">
    <property type="component" value="Chromosome"/>
</dbReference>